<keyword evidence="2" id="KW-1185">Reference proteome</keyword>
<dbReference type="SUPFAM" id="SSF52833">
    <property type="entry name" value="Thioredoxin-like"/>
    <property type="match status" value="1"/>
</dbReference>
<name>A0ABU6FKB5_9PROT</name>
<evidence type="ECO:0000313" key="2">
    <source>
        <dbReference type="Proteomes" id="UP001308776"/>
    </source>
</evidence>
<reference evidence="1 2" key="1">
    <citation type="submission" date="2022-11" db="EMBL/GenBank/DDBJ databases">
        <title>Comparative genomics analysis of Acidithiobacillus ferriphilus.</title>
        <authorList>
            <person name="Ma L."/>
        </authorList>
    </citation>
    <scope>NUCLEOTIDE SEQUENCE [LARGE SCALE GENOMIC DNA]</scope>
    <source>
        <strain evidence="1 2">DY15</strain>
    </source>
</reference>
<evidence type="ECO:0000313" key="1">
    <source>
        <dbReference type="EMBL" id="MEB8512494.1"/>
    </source>
</evidence>
<proteinExistence type="predicted"/>
<dbReference type="CDD" id="cd00570">
    <property type="entry name" value="GST_N_family"/>
    <property type="match status" value="1"/>
</dbReference>
<comment type="caution">
    <text evidence="1">The sequence shown here is derived from an EMBL/GenBank/DDBJ whole genome shotgun (WGS) entry which is preliminary data.</text>
</comment>
<gene>
    <name evidence="1" type="ORF">OW717_00375</name>
</gene>
<sequence>MLTLIHFTFCFCQRVRLALGYKKLVFAETAARFYGPEHFRSISGFERLSVIVYPDGKSAGRIPGDHR</sequence>
<organism evidence="1 2">
    <name type="scientific">Acidithiobacillus ferriphilus</name>
    <dbReference type="NCBI Taxonomy" id="1689834"/>
    <lineage>
        <taxon>Bacteria</taxon>
        <taxon>Pseudomonadati</taxon>
        <taxon>Pseudomonadota</taxon>
        <taxon>Acidithiobacillia</taxon>
        <taxon>Acidithiobacillales</taxon>
        <taxon>Acidithiobacillaceae</taxon>
        <taxon>Acidithiobacillus</taxon>
    </lineage>
</organism>
<dbReference type="InterPro" id="IPR036249">
    <property type="entry name" value="Thioredoxin-like_sf"/>
</dbReference>
<dbReference type="EMBL" id="JAQGFR010000006">
    <property type="protein sequence ID" value="MEB8512494.1"/>
    <property type="molecule type" value="Genomic_DNA"/>
</dbReference>
<dbReference type="Proteomes" id="UP001308776">
    <property type="component" value="Unassembled WGS sequence"/>
</dbReference>
<protein>
    <submittedName>
        <fullName evidence="1">Glutathione S-transferase N-terminal domain-containing protein</fullName>
    </submittedName>
</protein>
<dbReference type="RefSeq" id="WP_231104489.1">
    <property type="nucleotide sequence ID" value="NZ_JAQGFK010000020.1"/>
</dbReference>
<accession>A0ABU6FKB5</accession>